<keyword evidence="1" id="KW-0732">Signal</keyword>
<sequence>MKKIILTVAISVFISFGLIASEKSNTSNTEVNVKKEKVKPVEKTLASSDASDKRLASWD</sequence>
<reference evidence="3" key="1">
    <citation type="submission" date="2016-10" db="EMBL/GenBank/DDBJ databases">
        <authorList>
            <person name="Varghese N."/>
            <person name="Submissions S."/>
        </authorList>
    </citation>
    <scope>NUCLEOTIDE SEQUENCE [LARGE SCALE GENOMIC DNA]</scope>
    <source>
        <strain evidence="3">DSM 24536</strain>
    </source>
</reference>
<feature type="chain" id="PRO_5011580791" evidence="1">
    <location>
        <begin position="21"/>
        <end position="59"/>
    </location>
</feature>
<evidence type="ECO:0000256" key="1">
    <source>
        <dbReference type="SAM" id="SignalP"/>
    </source>
</evidence>
<dbReference type="Proteomes" id="UP000199226">
    <property type="component" value="Unassembled WGS sequence"/>
</dbReference>
<feature type="signal peptide" evidence="1">
    <location>
        <begin position="1"/>
        <end position="20"/>
    </location>
</feature>
<dbReference type="AlphaFoldDB" id="A0A1G9N4B3"/>
<dbReference type="RefSeq" id="WP_090699243.1">
    <property type="nucleotide sequence ID" value="NZ_FNHH01000002.1"/>
</dbReference>
<name>A0A1G9N4B3_9SPHI</name>
<proteinExistence type="predicted"/>
<accession>A0A1G9N4B3</accession>
<organism evidence="2 3">
    <name type="scientific">Daejeonella rubra</name>
    <dbReference type="NCBI Taxonomy" id="990371"/>
    <lineage>
        <taxon>Bacteria</taxon>
        <taxon>Pseudomonadati</taxon>
        <taxon>Bacteroidota</taxon>
        <taxon>Sphingobacteriia</taxon>
        <taxon>Sphingobacteriales</taxon>
        <taxon>Sphingobacteriaceae</taxon>
        <taxon>Daejeonella</taxon>
    </lineage>
</organism>
<dbReference type="EMBL" id="FNHH01000002">
    <property type="protein sequence ID" value="SDL81386.1"/>
    <property type="molecule type" value="Genomic_DNA"/>
</dbReference>
<evidence type="ECO:0000313" key="2">
    <source>
        <dbReference type="EMBL" id="SDL81386.1"/>
    </source>
</evidence>
<evidence type="ECO:0000313" key="3">
    <source>
        <dbReference type="Proteomes" id="UP000199226"/>
    </source>
</evidence>
<dbReference type="STRING" id="990371.SAMN05421813_102231"/>
<gene>
    <name evidence="2" type="ORF">SAMN05421813_102231</name>
</gene>
<protein>
    <submittedName>
        <fullName evidence="2">Uncharacterized protein</fullName>
    </submittedName>
</protein>
<keyword evidence="3" id="KW-1185">Reference proteome</keyword>